<sequence>MESILARALEYTLKYWLKSFTRDQFKLQGRTAQLSNLDINGEAIHASMGLPPALSVTTAKVGKLEIMLPYVSNVQTDPVVVQIDKLDLVLEENPDADVTKGPSSCQSPTTSGKSNGYGFADKIADGMTLQVKVVNLLLETGGGSHREGGAAWAAPLASITIHNLVLYTTNESWKVVNLKEARDFSTNTGFIYLFKKLEWEALSIDLLPHPDMFTDANLARSEEANLRDDDGAKRVFFGGERFLEGISGEAYITVQRTALNSPLGLEVQLHIPEAVCPALSEPGLRALLRFLTGMYLCLNRGDVDPKSQQSVEAAGRSLVSVLVDHVFLCIKDAEFQLELLMQSLLFSRACVSDGESANYLTKILIGGLFLRDAFSRSPCALIQPSMKAAAEDLAIPDFAKNFCPVIYPLDSSPWQIVQDVPLISLHSLQVKPSPKPPHFFSKTVIQCQPLMVHLQEEACLRISSFLADGIVVNPGDVLPDNSVNSLLFTLKELDVSVPLDMSNLEDSAIKEDLSVNKSFAGARLHIENLSFAESPTLKVRLLNLEKDPACFCLWPGQPIDASQKKWTAGASHFSLALETSPNSTELQSSRGPEMGFWNCVEGKDVCIEVAMVSADGKPLITIPPPGGIVRIGVACEQYISRASVEQLFFVLDLYSYFGKVSEKISIVKESKRQNTVSLTGGLLEKVPSDTAVKLALKDLQLKFLESSFTSTQDMPLVQFLGKDLNVKVTHRTLGGAIAVSSNIYWENIEVDCVDTDVQHEHENIGNGHLVSCNGSTPLRRVFWVVNGRHDGHSGSTLMTPFLDISITHVIPLSEKDMECHSLSIVACISGVRLGGGMSYAEALLHRFGILNHDGGPGEGLSRGLEHLSSGPLSKLFKASIVDDRKKDGTPENWSGDGFPHLGRPDDIDISVELRDWLFALEGREGVAERWWSNDNEIIGREERCWHTNFRTFRVLAKSTPKHVDPNGTEKQYDAHKYPVDSIIVSVEGLQTLKPQLQKEGTNSCNGLPTNGVHENGHVLGGVNIEANIVASEDKSVHDDALNWVAESLKFSVKQPVEAVVTKDELQHLTFLCKSEVDAMGRIVAGVLRVLKLEESIGQATLNQLSNLGSEGFDKMFSPKASRAGSPKISPFAVSSDSMREISARSNLESTISSIEEASMELDAKCSALVSDLSDSESSAQHVSELKQKLESLQSLMAKLRTQI</sequence>
<dbReference type="Pfam" id="PF24917">
    <property type="entry name" value="BLTP3A_B"/>
    <property type="match status" value="1"/>
</dbReference>
<protein>
    <recommendedName>
        <fullName evidence="3">Chorein N-terminal domain-containing protein</fullName>
    </recommendedName>
</protein>
<evidence type="ECO:0000313" key="2">
    <source>
        <dbReference type="Proteomes" id="UP001558713"/>
    </source>
</evidence>
<proteinExistence type="predicted"/>
<reference evidence="1 2" key="1">
    <citation type="submission" date="2024-04" db="EMBL/GenBank/DDBJ databases">
        <title>Genome assembly C_amara_ONT_v2.</title>
        <authorList>
            <person name="Yant L."/>
            <person name="Moore C."/>
            <person name="Slenker M."/>
        </authorList>
    </citation>
    <scope>NUCLEOTIDE SEQUENCE [LARGE SCALE GENOMIC DNA]</scope>
    <source>
        <tissue evidence="1">Leaf</tissue>
    </source>
</reference>
<dbReference type="InterPro" id="IPR026728">
    <property type="entry name" value="BLTP3A/B"/>
</dbReference>
<keyword evidence="2" id="KW-1185">Reference proteome</keyword>
<evidence type="ECO:0000313" key="1">
    <source>
        <dbReference type="EMBL" id="KAL1197368.1"/>
    </source>
</evidence>
<evidence type="ECO:0008006" key="3">
    <source>
        <dbReference type="Google" id="ProtNLM"/>
    </source>
</evidence>
<dbReference type="EMBL" id="JBANAX010000688">
    <property type="protein sequence ID" value="KAL1197368.1"/>
    <property type="molecule type" value="Genomic_DNA"/>
</dbReference>
<organism evidence="1 2">
    <name type="scientific">Cardamine amara subsp. amara</name>
    <dbReference type="NCBI Taxonomy" id="228776"/>
    <lineage>
        <taxon>Eukaryota</taxon>
        <taxon>Viridiplantae</taxon>
        <taxon>Streptophyta</taxon>
        <taxon>Embryophyta</taxon>
        <taxon>Tracheophyta</taxon>
        <taxon>Spermatophyta</taxon>
        <taxon>Magnoliopsida</taxon>
        <taxon>eudicotyledons</taxon>
        <taxon>Gunneridae</taxon>
        <taxon>Pentapetalae</taxon>
        <taxon>rosids</taxon>
        <taxon>malvids</taxon>
        <taxon>Brassicales</taxon>
        <taxon>Brassicaceae</taxon>
        <taxon>Cardamineae</taxon>
        <taxon>Cardamine</taxon>
    </lineage>
</organism>
<name>A0ABD0ZRW9_CARAN</name>
<dbReference type="Proteomes" id="UP001558713">
    <property type="component" value="Unassembled WGS sequence"/>
</dbReference>
<gene>
    <name evidence="1" type="ORF">V5N11_011957</name>
</gene>
<accession>A0ABD0ZRW9</accession>
<comment type="caution">
    <text evidence="1">The sequence shown here is derived from an EMBL/GenBank/DDBJ whole genome shotgun (WGS) entry which is preliminary data.</text>
</comment>
<dbReference type="AlphaFoldDB" id="A0ABD0ZRW9"/>
<dbReference type="PANTHER" id="PTHR22774:SF11">
    <property type="entry name" value="CHOREIN N-TERMINAL DOMAIN-CONTAINING PROTEIN"/>
    <property type="match status" value="1"/>
</dbReference>
<dbReference type="PANTHER" id="PTHR22774">
    <property type="entry name" value="CHOREIN N-TERMINAL DOMAIN-CONTAINING PROTEIN"/>
    <property type="match status" value="1"/>
</dbReference>